<keyword evidence="4" id="KW-1003">Cell membrane</keyword>
<dbReference type="PANTHER" id="PTHR43848">
    <property type="entry name" value="PUTRESCINE TRANSPORT SYSTEM PERMEASE PROTEIN POTI"/>
    <property type="match status" value="1"/>
</dbReference>
<evidence type="ECO:0000313" key="11">
    <source>
        <dbReference type="Proteomes" id="UP001164020"/>
    </source>
</evidence>
<accession>A0ABY7C244</accession>
<feature type="transmembrane region" description="Helical" evidence="8">
    <location>
        <begin position="65"/>
        <end position="92"/>
    </location>
</feature>
<dbReference type="InterPro" id="IPR000515">
    <property type="entry name" value="MetI-like"/>
</dbReference>
<keyword evidence="7 8" id="KW-0472">Membrane</keyword>
<dbReference type="RefSeq" id="WP_268882596.1">
    <property type="nucleotide sequence ID" value="NZ_CP114029.1"/>
</dbReference>
<gene>
    <name evidence="10" type="ORF">OH818_08480</name>
</gene>
<dbReference type="Proteomes" id="UP001164020">
    <property type="component" value="Chromosome"/>
</dbReference>
<evidence type="ECO:0000256" key="2">
    <source>
        <dbReference type="ARBA" id="ARBA00007069"/>
    </source>
</evidence>
<dbReference type="Pfam" id="PF00528">
    <property type="entry name" value="BPD_transp_1"/>
    <property type="match status" value="1"/>
</dbReference>
<feature type="transmembrane region" description="Helical" evidence="8">
    <location>
        <begin position="104"/>
        <end position="125"/>
    </location>
</feature>
<sequence length="274" mass="30406">MSDIHPITRRLLWIFFAAACLLMYLPMLVTALASLSRSRFFIFPVSKYSWKWYEDTLSSLQIEQAAIISLIVAVMVAVISVALAFVGALAYARYDWKGRKSFQYLVMLPIFFPQAVLGLAVQLWLNTLGVPMSWHSTVFGQLVWIAPIATLVIAIQVFAYDPAFEDAARDLGATRWQAMRDITLPLLWPGIFSGFLFSLLLSWSNFPFAYYTSGADVTIPEWLHAKMIGGYTPMVPAVGTLSILVGAVMLCGGFAIAYAAKTIAARRRLATAAR</sequence>
<comment type="subcellular location">
    <subcellularLocation>
        <location evidence="1 8">Cell membrane</location>
        <topology evidence="1 8">Multi-pass membrane protein</topology>
    </subcellularLocation>
</comment>
<proteinExistence type="inferred from homology"/>
<feature type="transmembrane region" description="Helical" evidence="8">
    <location>
        <begin position="182"/>
        <end position="203"/>
    </location>
</feature>
<dbReference type="PANTHER" id="PTHR43848:SF2">
    <property type="entry name" value="PUTRESCINE TRANSPORT SYSTEM PERMEASE PROTEIN POTI"/>
    <property type="match status" value="1"/>
</dbReference>
<evidence type="ECO:0000256" key="6">
    <source>
        <dbReference type="ARBA" id="ARBA00022989"/>
    </source>
</evidence>
<feature type="transmembrane region" description="Helical" evidence="8">
    <location>
        <begin position="237"/>
        <end position="260"/>
    </location>
</feature>
<organism evidence="10 11">
    <name type="scientific">Jiella pelagia</name>
    <dbReference type="NCBI Taxonomy" id="2986949"/>
    <lineage>
        <taxon>Bacteria</taxon>
        <taxon>Pseudomonadati</taxon>
        <taxon>Pseudomonadota</taxon>
        <taxon>Alphaproteobacteria</taxon>
        <taxon>Hyphomicrobiales</taxon>
        <taxon>Aurantimonadaceae</taxon>
        <taxon>Jiella</taxon>
    </lineage>
</organism>
<dbReference type="PROSITE" id="PS50928">
    <property type="entry name" value="ABC_TM1"/>
    <property type="match status" value="1"/>
</dbReference>
<keyword evidence="6 8" id="KW-1133">Transmembrane helix</keyword>
<name>A0ABY7C244_9HYPH</name>
<feature type="domain" description="ABC transmembrane type-1" evidence="9">
    <location>
        <begin position="66"/>
        <end position="256"/>
    </location>
</feature>
<dbReference type="EMBL" id="CP114029">
    <property type="protein sequence ID" value="WAP70141.1"/>
    <property type="molecule type" value="Genomic_DNA"/>
</dbReference>
<evidence type="ECO:0000256" key="4">
    <source>
        <dbReference type="ARBA" id="ARBA00022475"/>
    </source>
</evidence>
<evidence type="ECO:0000259" key="9">
    <source>
        <dbReference type="PROSITE" id="PS50928"/>
    </source>
</evidence>
<dbReference type="InterPro" id="IPR051789">
    <property type="entry name" value="Bact_Polyamine_Transport"/>
</dbReference>
<dbReference type="CDD" id="cd06261">
    <property type="entry name" value="TM_PBP2"/>
    <property type="match status" value="1"/>
</dbReference>
<reference evidence="10" key="1">
    <citation type="submission" date="2022-12" db="EMBL/GenBank/DDBJ databases">
        <title>Jiella pelagia sp. nov., isolated from phosphonate enriched culture of Northwest Pacific surface seawater.</title>
        <authorList>
            <person name="Shin D.Y."/>
            <person name="Hwang C.Y."/>
        </authorList>
    </citation>
    <scope>NUCLEOTIDE SEQUENCE</scope>
    <source>
        <strain evidence="10">HL-NP1</strain>
    </source>
</reference>
<protein>
    <submittedName>
        <fullName evidence="10">ABC transporter permease</fullName>
    </submittedName>
</protein>
<evidence type="ECO:0000313" key="10">
    <source>
        <dbReference type="EMBL" id="WAP70141.1"/>
    </source>
</evidence>
<evidence type="ECO:0000256" key="7">
    <source>
        <dbReference type="ARBA" id="ARBA00023136"/>
    </source>
</evidence>
<dbReference type="Gene3D" id="1.10.3720.10">
    <property type="entry name" value="MetI-like"/>
    <property type="match status" value="1"/>
</dbReference>
<comment type="similarity">
    <text evidence="2">Belongs to the binding-protein-dependent transport system permease family. CysTW subfamily.</text>
</comment>
<dbReference type="InterPro" id="IPR035906">
    <property type="entry name" value="MetI-like_sf"/>
</dbReference>
<feature type="transmembrane region" description="Helical" evidence="8">
    <location>
        <begin position="12"/>
        <end position="35"/>
    </location>
</feature>
<keyword evidence="3 8" id="KW-0813">Transport</keyword>
<evidence type="ECO:0000256" key="1">
    <source>
        <dbReference type="ARBA" id="ARBA00004651"/>
    </source>
</evidence>
<evidence type="ECO:0000256" key="8">
    <source>
        <dbReference type="RuleBase" id="RU363032"/>
    </source>
</evidence>
<keyword evidence="11" id="KW-1185">Reference proteome</keyword>
<evidence type="ECO:0000256" key="3">
    <source>
        <dbReference type="ARBA" id="ARBA00022448"/>
    </source>
</evidence>
<feature type="transmembrane region" description="Helical" evidence="8">
    <location>
        <begin position="137"/>
        <end position="161"/>
    </location>
</feature>
<evidence type="ECO:0000256" key="5">
    <source>
        <dbReference type="ARBA" id="ARBA00022692"/>
    </source>
</evidence>
<dbReference type="SUPFAM" id="SSF161098">
    <property type="entry name" value="MetI-like"/>
    <property type="match status" value="1"/>
</dbReference>
<keyword evidence="5 8" id="KW-0812">Transmembrane</keyword>